<dbReference type="AlphaFoldDB" id="A0AAU9EWQ9"/>
<comment type="subcellular location">
    <subcellularLocation>
        <location evidence="1">Membrane</location>
        <topology evidence="1">Multi-pass membrane protein</topology>
    </subcellularLocation>
</comment>
<gene>
    <name evidence="7" type="ORF">HLPR_18710</name>
</gene>
<keyword evidence="8" id="KW-1185">Reference proteome</keyword>
<dbReference type="InterPro" id="IPR052706">
    <property type="entry name" value="Membrane-Transporter-like"/>
</dbReference>
<dbReference type="Pfam" id="PF00916">
    <property type="entry name" value="Sulfate_transp"/>
    <property type="match status" value="2"/>
</dbReference>
<organism evidence="7 8">
    <name type="scientific">Helicovermis profundi</name>
    <dbReference type="NCBI Taxonomy" id="3065157"/>
    <lineage>
        <taxon>Bacteria</taxon>
        <taxon>Bacillati</taxon>
        <taxon>Bacillota</taxon>
        <taxon>Clostridia</taxon>
        <taxon>Helicovermis</taxon>
    </lineage>
</organism>
<name>A0AAU9EWQ9_9FIRM</name>
<evidence type="ECO:0000313" key="7">
    <source>
        <dbReference type="EMBL" id="BEP29540.1"/>
    </source>
</evidence>
<feature type="transmembrane region" description="Helical" evidence="5">
    <location>
        <begin position="61"/>
        <end position="77"/>
    </location>
</feature>
<dbReference type="CDD" id="cd07042">
    <property type="entry name" value="STAS_SulP_like_sulfate_transporter"/>
    <property type="match status" value="1"/>
</dbReference>
<feature type="transmembrane region" description="Helical" evidence="5">
    <location>
        <begin position="352"/>
        <end position="383"/>
    </location>
</feature>
<dbReference type="RefSeq" id="WP_338535168.1">
    <property type="nucleotide sequence ID" value="NZ_AP028654.1"/>
</dbReference>
<dbReference type="PANTHER" id="PTHR43310">
    <property type="entry name" value="SULFATE TRANSPORTER YBAR-RELATED"/>
    <property type="match status" value="1"/>
</dbReference>
<keyword evidence="3 5" id="KW-1133">Transmembrane helix</keyword>
<keyword evidence="2 5" id="KW-0812">Transmembrane</keyword>
<feature type="transmembrane region" description="Helical" evidence="5">
    <location>
        <begin position="146"/>
        <end position="163"/>
    </location>
</feature>
<dbReference type="InterPro" id="IPR011547">
    <property type="entry name" value="SLC26A/SulP_dom"/>
</dbReference>
<dbReference type="SUPFAM" id="SSF52091">
    <property type="entry name" value="SpoIIaa-like"/>
    <property type="match status" value="1"/>
</dbReference>
<dbReference type="Gene3D" id="3.30.750.24">
    <property type="entry name" value="STAS domain"/>
    <property type="match status" value="1"/>
</dbReference>
<dbReference type="GO" id="GO:0016020">
    <property type="term" value="C:membrane"/>
    <property type="evidence" value="ECO:0007669"/>
    <property type="project" value="UniProtKB-SubCell"/>
</dbReference>
<dbReference type="KEGG" id="hprf:HLPR_18710"/>
<protein>
    <submittedName>
        <fullName evidence="7">SulP family inorganic anion transporter</fullName>
    </submittedName>
</protein>
<sequence>MNTINSSLKNNILSGITVALALVPEAIAFSFVAGVDPLIGLYSAMIIGLIASIFGGRPGMISGATGSIAVVIVALVLSHGLEYLFAAVILMGIFQILAGVLKLGKFIRLVPHPVMIGFVNGLAMIIFLSQFEQFKIGNEWLKGSELFIMVGLIVLTMVIIKFFPKLTKAVPSTLVAIITVTVISNIFKIPTKTVGDLATISGGLPTFHIPNVTLNFDLIKTILPYSLIMAVIGLIESLMTLNLIDETTDTRGHGNKECIAQGTANMVCGVFGGMGGCAMIGQSMLNIQSGGTKKSSGVTAALSLLVFIMFGSNIISMIPIASLVGIMFIVVISTFEWETFKMINKIPRTDALVIIVVSIITIFTNLAVSVFIGIILSALSFAWKKGKHISSKTIIENNTKIYLLDGPLFFGSIKNFMDLFNVKNDPDEVIIDFLNSHVHDHSAIAAIDSLTTRYLTNGKKIHIRHLSQECRQLLHDAKDIVEINIIEDPKYHVATDELA</sequence>
<proteinExistence type="predicted"/>
<dbReference type="EMBL" id="AP028654">
    <property type="protein sequence ID" value="BEP29540.1"/>
    <property type="molecule type" value="Genomic_DNA"/>
</dbReference>
<dbReference type="PROSITE" id="PS50801">
    <property type="entry name" value="STAS"/>
    <property type="match status" value="1"/>
</dbReference>
<feature type="transmembrane region" description="Helical" evidence="5">
    <location>
        <begin position="38"/>
        <end position="54"/>
    </location>
</feature>
<dbReference type="InterPro" id="IPR036513">
    <property type="entry name" value="STAS_dom_sf"/>
</dbReference>
<dbReference type="Proteomes" id="UP001321786">
    <property type="component" value="Chromosome"/>
</dbReference>
<dbReference type="Pfam" id="PF01740">
    <property type="entry name" value="STAS"/>
    <property type="match status" value="1"/>
</dbReference>
<feature type="transmembrane region" description="Helical" evidence="5">
    <location>
        <begin position="170"/>
        <end position="187"/>
    </location>
</feature>
<feature type="transmembrane region" description="Helical" evidence="5">
    <location>
        <begin position="264"/>
        <end position="285"/>
    </location>
</feature>
<dbReference type="InterPro" id="IPR002645">
    <property type="entry name" value="STAS_dom"/>
</dbReference>
<feature type="domain" description="STAS" evidence="6">
    <location>
        <begin position="389"/>
        <end position="474"/>
    </location>
</feature>
<feature type="transmembrane region" description="Helical" evidence="5">
    <location>
        <begin position="113"/>
        <end position="131"/>
    </location>
</feature>
<evidence type="ECO:0000256" key="5">
    <source>
        <dbReference type="SAM" id="Phobius"/>
    </source>
</evidence>
<keyword evidence="4 5" id="KW-0472">Membrane</keyword>
<evidence type="ECO:0000256" key="1">
    <source>
        <dbReference type="ARBA" id="ARBA00004141"/>
    </source>
</evidence>
<reference evidence="7 8" key="1">
    <citation type="submission" date="2023-08" db="EMBL/GenBank/DDBJ databases">
        <title>Helicovermis profunda gen. nov., sp. nov., a novel mesophilic, fermentative bacterium within the Bacillota from a deep-sea hydrothermal vent chimney.</title>
        <authorList>
            <person name="Miyazaki U."/>
            <person name="Mizutani D."/>
            <person name="Hashimoto Y."/>
            <person name="Tame A."/>
            <person name="Sawayama S."/>
            <person name="Miyazaki J."/>
            <person name="Takai K."/>
            <person name="Nakagawa S."/>
        </authorList>
    </citation>
    <scope>NUCLEOTIDE SEQUENCE [LARGE SCALE GENOMIC DNA]</scope>
    <source>
        <strain evidence="7 8">S502</strain>
    </source>
</reference>
<evidence type="ECO:0000259" key="6">
    <source>
        <dbReference type="PROSITE" id="PS50801"/>
    </source>
</evidence>
<dbReference type="PANTHER" id="PTHR43310:SF1">
    <property type="entry name" value="SULFATE TRANSPORTER YBAR-RELATED"/>
    <property type="match status" value="1"/>
</dbReference>
<feature type="transmembrane region" description="Helical" evidence="5">
    <location>
        <begin position="305"/>
        <end position="331"/>
    </location>
</feature>
<evidence type="ECO:0000256" key="2">
    <source>
        <dbReference type="ARBA" id="ARBA00022692"/>
    </source>
</evidence>
<evidence type="ECO:0000313" key="8">
    <source>
        <dbReference type="Proteomes" id="UP001321786"/>
    </source>
</evidence>
<evidence type="ECO:0000256" key="3">
    <source>
        <dbReference type="ARBA" id="ARBA00022989"/>
    </source>
</evidence>
<feature type="transmembrane region" description="Helical" evidence="5">
    <location>
        <begin position="222"/>
        <end position="244"/>
    </location>
</feature>
<evidence type="ECO:0000256" key="4">
    <source>
        <dbReference type="ARBA" id="ARBA00023136"/>
    </source>
</evidence>
<feature type="transmembrane region" description="Helical" evidence="5">
    <location>
        <begin position="83"/>
        <end position="101"/>
    </location>
</feature>
<accession>A0AAU9EWQ9</accession>